<keyword evidence="1" id="KW-0732">Signal</keyword>
<accession>A0A212J5A4</accession>
<proteinExistence type="predicted"/>
<dbReference type="EMBL" id="FLUQ01000001">
    <property type="protein sequence ID" value="SBV94649.1"/>
    <property type="molecule type" value="Genomic_DNA"/>
</dbReference>
<protein>
    <recommendedName>
        <fullName evidence="3">Lipoprotein</fullName>
    </recommendedName>
</protein>
<feature type="signal peptide" evidence="1">
    <location>
        <begin position="1"/>
        <end position="29"/>
    </location>
</feature>
<feature type="chain" id="PRO_5012555581" description="Lipoprotein" evidence="1">
    <location>
        <begin position="30"/>
        <end position="278"/>
    </location>
</feature>
<evidence type="ECO:0000256" key="1">
    <source>
        <dbReference type="SAM" id="SignalP"/>
    </source>
</evidence>
<gene>
    <name evidence="2" type="ORF">KL86DPRO_10734</name>
</gene>
<reference evidence="2" key="1">
    <citation type="submission" date="2016-04" db="EMBL/GenBank/DDBJ databases">
        <authorList>
            <person name="Evans L.H."/>
            <person name="Alamgir A."/>
            <person name="Owens N."/>
            <person name="Weber N.D."/>
            <person name="Virtaneva K."/>
            <person name="Barbian K."/>
            <person name="Babar A."/>
            <person name="Rosenke K."/>
        </authorList>
    </citation>
    <scope>NUCLEOTIDE SEQUENCE</scope>
    <source>
        <strain evidence="2">86</strain>
    </source>
</reference>
<name>A0A212J5A4_9DELT</name>
<organism evidence="2">
    <name type="scientific">uncultured delta proteobacterium</name>
    <dbReference type="NCBI Taxonomy" id="34034"/>
    <lineage>
        <taxon>Bacteria</taxon>
        <taxon>Deltaproteobacteria</taxon>
        <taxon>environmental samples</taxon>
    </lineage>
</organism>
<sequence length="278" mass="30734">MRASLRFFLPHAVRCGALALMLVFLGACARSTDTLRTPADPVVAQTLWSRFTHSAQRAQKADPFRLNATLYYSGKEDSQRVTVYFWGNGENESPLPLRLDILMGPGSVMAAIREDSGGLSIYVPRDKTVYQADEGNLLAFDLPVPFSLADLSALVTGKFADLFAPPEADAEDVIRSAMQGDNGAVVYHLPEAPLPGRVTLDENALPVAWSDGENWTLTIEYWPDSTRTTPRKLYIKHAEGREATLIVRELDHPKPFTVKQLDLTVPQGTRLAPLEVRQ</sequence>
<dbReference type="PROSITE" id="PS51257">
    <property type="entry name" value="PROKAR_LIPOPROTEIN"/>
    <property type="match status" value="1"/>
</dbReference>
<dbReference type="AlphaFoldDB" id="A0A212J5A4"/>
<evidence type="ECO:0008006" key="3">
    <source>
        <dbReference type="Google" id="ProtNLM"/>
    </source>
</evidence>
<evidence type="ECO:0000313" key="2">
    <source>
        <dbReference type="EMBL" id="SBV94649.1"/>
    </source>
</evidence>